<feature type="compositionally biased region" description="Basic and acidic residues" evidence="1">
    <location>
        <begin position="167"/>
        <end position="184"/>
    </location>
</feature>
<comment type="caution">
    <text evidence="2">The sequence shown here is derived from an EMBL/GenBank/DDBJ whole genome shotgun (WGS) entry which is preliminary data.</text>
</comment>
<reference evidence="2 3" key="1">
    <citation type="journal article" date="2020" name="ISME J.">
        <title>Comparative genomics reveals insights into cyanobacterial evolution and habitat adaptation.</title>
        <authorList>
            <person name="Chen M.Y."/>
            <person name="Teng W.K."/>
            <person name="Zhao L."/>
            <person name="Hu C.X."/>
            <person name="Zhou Y.K."/>
            <person name="Han B.P."/>
            <person name="Song L.R."/>
            <person name="Shu W.S."/>
        </authorList>
    </citation>
    <scope>NUCLEOTIDE SEQUENCE [LARGE SCALE GENOMIC DNA]</scope>
    <source>
        <strain evidence="2 3">FACHB-1050</strain>
    </source>
</reference>
<name>A0ABR8C4X3_9CYAN</name>
<gene>
    <name evidence="2" type="ORF">H6G05_02790</name>
</gene>
<evidence type="ECO:0000256" key="1">
    <source>
        <dbReference type="SAM" id="MobiDB-lite"/>
    </source>
</evidence>
<organism evidence="2 3">
    <name type="scientific">Phormidium tenue FACHB-1050</name>
    <dbReference type="NCBI Taxonomy" id="2692857"/>
    <lineage>
        <taxon>Bacteria</taxon>
        <taxon>Bacillati</taxon>
        <taxon>Cyanobacteriota</taxon>
        <taxon>Cyanophyceae</taxon>
        <taxon>Oscillatoriophycideae</taxon>
        <taxon>Oscillatoriales</taxon>
        <taxon>Oscillatoriaceae</taxon>
        <taxon>Phormidium</taxon>
    </lineage>
</organism>
<feature type="region of interest" description="Disordered" evidence="1">
    <location>
        <begin position="158"/>
        <end position="198"/>
    </location>
</feature>
<dbReference type="Gene3D" id="3.40.50.2300">
    <property type="match status" value="1"/>
</dbReference>
<proteinExistence type="predicted"/>
<dbReference type="EMBL" id="JACJQY010000003">
    <property type="protein sequence ID" value="MBD2315773.1"/>
    <property type="molecule type" value="Genomic_DNA"/>
</dbReference>
<sequence>MAEQKKAVLMMHTDQAQGELWQTALATQQLEVIWENISLDLVQYLEKCDRQQLPDLLIMDMAIKSPTSETLQSSSVCQWISKQQAPTKVVLFNPRQERIKDIEHSWALRRGASDVLPRLSPENLMAEVARVTALIGCSLISQPLEKIAKSLGANTASTQPRASELAVKSEVEALKPSSKSETKNSSKANQKSDAGEVVMYRGVRIRR</sequence>
<protein>
    <submittedName>
        <fullName evidence="2">Response regulator</fullName>
    </submittedName>
</protein>
<keyword evidence="3" id="KW-1185">Reference proteome</keyword>
<evidence type="ECO:0000313" key="3">
    <source>
        <dbReference type="Proteomes" id="UP000618445"/>
    </source>
</evidence>
<accession>A0ABR8C4X3</accession>
<evidence type="ECO:0000313" key="2">
    <source>
        <dbReference type="EMBL" id="MBD2315773.1"/>
    </source>
</evidence>
<dbReference type="RefSeq" id="WP_190576124.1">
    <property type="nucleotide sequence ID" value="NZ_CAWPQU010000023.1"/>
</dbReference>
<dbReference type="Proteomes" id="UP000618445">
    <property type="component" value="Unassembled WGS sequence"/>
</dbReference>